<reference evidence="2" key="1">
    <citation type="journal article" date="2021" name="Proc. Natl. Acad. Sci. U.S.A.">
        <title>A Catalog of Tens of Thousands of Viruses from Human Metagenomes Reveals Hidden Associations with Chronic Diseases.</title>
        <authorList>
            <person name="Tisza M.J."/>
            <person name="Buck C.B."/>
        </authorList>
    </citation>
    <scope>NUCLEOTIDE SEQUENCE</scope>
    <source>
        <strain evidence="2">CtJhT5</strain>
    </source>
</reference>
<sequence length="55" mass="6553">MHSNNRVLLFILEIILFAIVTVLYYDEFTKYPHTSTKQEGQAPWRKVPVFYCTET</sequence>
<name>A0A8S5QYF6_9CAUD</name>
<keyword evidence="1" id="KW-0472">Membrane</keyword>
<dbReference type="EMBL" id="BK015771">
    <property type="protein sequence ID" value="DAE24287.1"/>
    <property type="molecule type" value="Genomic_DNA"/>
</dbReference>
<accession>A0A8S5QYF6</accession>
<protein>
    <submittedName>
        <fullName evidence="2">Uncharacterized protein</fullName>
    </submittedName>
</protein>
<feature type="transmembrane region" description="Helical" evidence="1">
    <location>
        <begin position="7"/>
        <end position="25"/>
    </location>
</feature>
<evidence type="ECO:0000256" key="1">
    <source>
        <dbReference type="SAM" id="Phobius"/>
    </source>
</evidence>
<organism evidence="2">
    <name type="scientific">Siphoviridae sp. ctJhT5</name>
    <dbReference type="NCBI Taxonomy" id="2826242"/>
    <lineage>
        <taxon>Viruses</taxon>
        <taxon>Duplodnaviria</taxon>
        <taxon>Heunggongvirae</taxon>
        <taxon>Uroviricota</taxon>
        <taxon>Caudoviricetes</taxon>
    </lineage>
</organism>
<evidence type="ECO:0000313" key="2">
    <source>
        <dbReference type="EMBL" id="DAE24287.1"/>
    </source>
</evidence>
<proteinExistence type="predicted"/>
<keyword evidence="1" id="KW-1133">Transmembrane helix</keyword>
<keyword evidence="1" id="KW-0812">Transmembrane</keyword>